<dbReference type="OrthoDB" id="2019504at2759"/>
<sequence>MAAETSAQSNPFIKQLAANDRPTRDHAVTALRSYLTRSTPFTPLEMLKLHKGLFYCMWSSDKPRPQQRLARDLASLVSILPTTANFLNFVSAFWTTIAREWPGIDNLRMNKFLFLVRQYVAAGFEFLAKREWRDEEALSGYLDILMDVPLNPREPKVPNGLRFHVMDVYVDELEKVDKERVAPIEELLKPLRKMEKDGMTKVIRKRAAEALDDERIREWTGEEPSDDDKDDDEAGKSVQLEDDEEEEDNGDFEGFDD</sequence>
<dbReference type="PANTHER" id="PTHR13026:SF0">
    <property type="entry name" value="RIBOSOMAL RNA PROCESSING 1B"/>
    <property type="match status" value="1"/>
</dbReference>
<dbReference type="GO" id="GO:0005634">
    <property type="term" value="C:nucleus"/>
    <property type="evidence" value="ECO:0007669"/>
    <property type="project" value="UniProtKB-SubCell"/>
</dbReference>
<accession>A0A8T0CFV5</accession>
<dbReference type="Pfam" id="PF05997">
    <property type="entry name" value="Nop52"/>
    <property type="match status" value="1"/>
</dbReference>
<proteinExistence type="inferred from homology"/>
<keyword evidence="4" id="KW-0539">Nucleus</keyword>
<evidence type="ECO:0000256" key="2">
    <source>
        <dbReference type="ARBA" id="ARBA00006374"/>
    </source>
</evidence>
<evidence type="ECO:0000256" key="3">
    <source>
        <dbReference type="ARBA" id="ARBA00022552"/>
    </source>
</evidence>
<dbReference type="Gramene" id="rna-gnl|WGS:JABURB|Cocit.L4649.1">
    <property type="protein sequence ID" value="cds-KAF7846303.1"/>
    <property type="gene ID" value="gene-BT93_L4649"/>
</dbReference>
<evidence type="ECO:0000256" key="4">
    <source>
        <dbReference type="ARBA" id="ARBA00023242"/>
    </source>
</evidence>
<comment type="similarity">
    <text evidence="2">Belongs to the RRP1 family.</text>
</comment>
<reference evidence="6" key="1">
    <citation type="submission" date="2020-05" db="EMBL/GenBank/DDBJ databases">
        <title>WGS assembly of Corymbia citriodora subspecies variegata.</title>
        <authorList>
            <person name="Barry K."/>
            <person name="Hundley H."/>
            <person name="Shu S."/>
            <person name="Jenkins J."/>
            <person name="Grimwood J."/>
            <person name="Baten A."/>
        </authorList>
    </citation>
    <scope>NUCLEOTIDE SEQUENCE</scope>
    <source>
        <strain evidence="6">CV2-018</strain>
    </source>
</reference>
<dbReference type="EMBL" id="MU093821">
    <property type="protein sequence ID" value="KAF7846303.1"/>
    <property type="molecule type" value="Genomic_DNA"/>
</dbReference>
<feature type="compositionally biased region" description="Acidic residues" evidence="5">
    <location>
        <begin position="240"/>
        <end position="257"/>
    </location>
</feature>
<evidence type="ECO:0000313" key="6">
    <source>
        <dbReference type="EMBL" id="KAF7846303.1"/>
    </source>
</evidence>
<dbReference type="AlphaFoldDB" id="A0A8T0CFV5"/>
<organism evidence="6 7">
    <name type="scientific">Corymbia citriodora subsp. variegata</name>
    <dbReference type="NCBI Taxonomy" id="360336"/>
    <lineage>
        <taxon>Eukaryota</taxon>
        <taxon>Viridiplantae</taxon>
        <taxon>Streptophyta</taxon>
        <taxon>Embryophyta</taxon>
        <taxon>Tracheophyta</taxon>
        <taxon>Spermatophyta</taxon>
        <taxon>Magnoliopsida</taxon>
        <taxon>eudicotyledons</taxon>
        <taxon>Gunneridae</taxon>
        <taxon>Pentapetalae</taxon>
        <taxon>rosids</taxon>
        <taxon>malvids</taxon>
        <taxon>Myrtales</taxon>
        <taxon>Myrtaceae</taxon>
        <taxon>Myrtoideae</taxon>
        <taxon>Eucalypteae</taxon>
        <taxon>Corymbia</taxon>
    </lineage>
</organism>
<evidence type="ECO:0000256" key="5">
    <source>
        <dbReference type="SAM" id="MobiDB-lite"/>
    </source>
</evidence>
<dbReference type="Proteomes" id="UP000806378">
    <property type="component" value="Unassembled WGS sequence"/>
</dbReference>
<comment type="caution">
    <text evidence="6">The sequence shown here is derived from an EMBL/GenBank/DDBJ whole genome shotgun (WGS) entry which is preliminary data.</text>
</comment>
<evidence type="ECO:0000313" key="7">
    <source>
        <dbReference type="Proteomes" id="UP000806378"/>
    </source>
</evidence>
<comment type="subcellular location">
    <subcellularLocation>
        <location evidence="1">Nucleus</location>
    </subcellularLocation>
</comment>
<feature type="compositionally biased region" description="Acidic residues" evidence="5">
    <location>
        <begin position="221"/>
        <end position="233"/>
    </location>
</feature>
<gene>
    <name evidence="6" type="ORF">BT93_L4649</name>
</gene>
<feature type="region of interest" description="Disordered" evidence="5">
    <location>
        <begin position="213"/>
        <end position="257"/>
    </location>
</feature>
<evidence type="ECO:0000256" key="1">
    <source>
        <dbReference type="ARBA" id="ARBA00004123"/>
    </source>
</evidence>
<dbReference type="PANTHER" id="PTHR13026">
    <property type="entry name" value="NNP-1 PROTEIN NOVEL NUCLEAR PROTEIN 1 NOP52"/>
    <property type="match status" value="1"/>
</dbReference>
<keyword evidence="3" id="KW-0698">rRNA processing</keyword>
<dbReference type="GO" id="GO:0030688">
    <property type="term" value="C:preribosome, small subunit precursor"/>
    <property type="evidence" value="ECO:0007669"/>
    <property type="project" value="InterPro"/>
</dbReference>
<dbReference type="GO" id="GO:0006364">
    <property type="term" value="P:rRNA processing"/>
    <property type="evidence" value="ECO:0007669"/>
    <property type="project" value="UniProtKB-KW"/>
</dbReference>
<dbReference type="InterPro" id="IPR010301">
    <property type="entry name" value="RRP1"/>
</dbReference>
<protein>
    <submittedName>
        <fullName evidence="6">Uncharacterized protein</fullName>
    </submittedName>
</protein>
<name>A0A8T0CFV5_CORYI</name>
<keyword evidence="7" id="KW-1185">Reference proteome</keyword>